<dbReference type="GO" id="GO:0032259">
    <property type="term" value="P:methylation"/>
    <property type="evidence" value="ECO:0007669"/>
    <property type="project" value="UniProtKB-KW"/>
</dbReference>
<proteinExistence type="predicted"/>
<dbReference type="OrthoDB" id="108476at2"/>
<evidence type="ECO:0000256" key="1">
    <source>
        <dbReference type="PIRSR" id="PIRSR018249-1"/>
    </source>
</evidence>
<keyword evidence="6" id="KW-1185">Reference proteome</keyword>
<sequence>MNHSLYACPVCGEPLALNQNSWLCTNNHSFDKHKKGYVNLLLSTNKRSKSPGDDAQMIESRRRFLEGGHYQLLANHLSNLIKNHLKPGSALLDAGCGEGYYTNLLAVNNPDIHCYGLDISKPAIAAASKYKAIQWCVASTTRAPYQADQFDAIISVFSRIDNDGFHRLLREKGLVAIAAPDSDHLQALRNVLYEEVRPYDVSKHHSYLDERFELINESRIEAELKLTSQQAIQDLLGMTPHAHKLSNEARQRIDRLSELTDKACFKVYLFRKQS</sequence>
<evidence type="ECO:0000313" key="6">
    <source>
        <dbReference type="Proteomes" id="UP000295793"/>
    </source>
</evidence>
<dbReference type="PIRSF" id="PIRSF018249">
    <property type="entry name" value="MyrA_prd"/>
    <property type="match status" value="1"/>
</dbReference>
<reference evidence="5 6" key="1">
    <citation type="submission" date="2019-03" db="EMBL/GenBank/DDBJ databases">
        <title>Genomic Encyclopedia of Archaeal and Bacterial Type Strains, Phase II (KMG-II): from individual species to whole genera.</title>
        <authorList>
            <person name="Goeker M."/>
        </authorList>
    </citation>
    <scope>NUCLEOTIDE SEQUENCE [LARGE SCALE GENOMIC DNA]</scope>
    <source>
        <strain evidence="5 6">DSM 15388</strain>
    </source>
</reference>
<feature type="binding site" evidence="1">
    <location>
        <position position="28"/>
    </location>
    <ligand>
        <name>Zn(2+)</name>
        <dbReference type="ChEBI" id="CHEBI:29105"/>
    </ligand>
</feature>
<feature type="binding site" evidence="1">
    <location>
        <position position="24"/>
    </location>
    <ligand>
        <name>Zn(2+)</name>
        <dbReference type="ChEBI" id="CHEBI:29105"/>
    </ligand>
</feature>
<dbReference type="InterPro" id="IPR016718">
    <property type="entry name" value="rRNA_m1G-MeTrfase_A_prd"/>
</dbReference>
<feature type="binding site" evidence="1">
    <location>
        <position position="8"/>
    </location>
    <ligand>
        <name>Zn(2+)</name>
        <dbReference type="ChEBI" id="CHEBI:29105"/>
    </ligand>
</feature>
<keyword evidence="2" id="KW-0949">S-adenosyl-L-methionine</keyword>
<dbReference type="EMBL" id="SLZR01000002">
    <property type="protein sequence ID" value="TCS43146.1"/>
    <property type="molecule type" value="Genomic_DNA"/>
</dbReference>
<dbReference type="Gene3D" id="3.40.50.150">
    <property type="entry name" value="Vaccinia Virus protein VP39"/>
    <property type="match status" value="1"/>
</dbReference>
<dbReference type="RefSeq" id="WP_132699815.1">
    <property type="nucleotide sequence ID" value="NZ_SLZR01000002.1"/>
</dbReference>
<comment type="caution">
    <text evidence="5">The sequence shown here is derived from an EMBL/GenBank/DDBJ whole genome shotgun (WGS) entry which is preliminary data.</text>
</comment>
<dbReference type="InterPro" id="IPR048647">
    <property type="entry name" value="RlmA_N"/>
</dbReference>
<feature type="binding site" evidence="2">
    <location>
        <position position="184"/>
    </location>
    <ligand>
        <name>S-adenosyl-L-methionine</name>
        <dbReference type="ChEBI" id="CHEBI:59789"/>
    </ligand>
</feature>
<keyword evidence="1" id="KW-0479">Metal-binding</keyword>
<keyword evidence="1" id="KW-0862">Zinc</keyword>
<evidence type="ECO:0000256" key="2">
    <source>
        <dbReference type="PIRSR" id="PIRSR018249-2"/>
    </source>
</evidence>
<organism evidence="5 6">
    <name type="scientific">Reinekea marinisedimentorum</name>
    <dbReference type="NCBI Taxonomy" id="230495"/>
    <lineage>
        <taxon>Bacteria</taxon>
        <taxon>Pseudomonadati</taxon>
        <taxon>Pseudomonadota</taxon>
        <taxon>Gammaproteobacteria</taxon>
        <taxon>Oceanospirillales</taxon>
        <taxon>Saccharospirillaceae</taxon>
        <taxon>Reinekea</taxon>
    </lineage>
</organism>
<feature type="domain" description="Methyltransferase" evidence="3">
    <location>
        <begin position="92"/>
        <end position="171"/>
    </location>
</feature>
<accession>A0A4R3IC63</accession>
<dbReference type="Pfam" id="PF13649">
    <property type="entry name" value="Methyltransf_25"/>
    <property type="match status" value="1"/>
</dbReference>
<feature type="binding site" evidence="1">
    <location>
        <position position="11"/>
    </location>
    <ligand>
        <name>Zn(2+)</name>
        <dbReference type="ChEBI" id="CHEBI:29105"/>
    </ligand>
</feature>
<evidence type="ECO:0000313" key="5">
    <source>
        <dbReference type="EMBL" id="TCS43146.1"/>
    </source>
</evidence>
<evidence type="ECO:0000259" key="3">
    <source>
        <dbReference type="Pfam" id="PF13649"/>
    </source>
</evidence>
<name>A0A4R3IC63_9GAMM</name>
<evidence type="ECO:0000259" key="4">
    <source>
        <dbReference type="Pfam" id="PF21302"/>
    </source>
</evidence>
<dbReference type="SUPFAM" id="SSF53335">
    <property type="entry name" value="S-adenosyl-L-methionine-dependent methyltransferases"/>
    <property type="match status" value="1"/>
</dbReference>
<dbReference type="GO" id="GO:0008168">
    <property type="term" value="F:methyltransferase activity"/>
    <property type="evidence" value="ECO:0007669"/>
    <property type="project" value="UniProtKB-KW"/>
</dbReference>
<dbReference type="InterPro" id="IPR041698">
    <property type="entry name" value="Methyltransf_25"/>
</dbReference>
<protein>
    <submittedName>
        <fullName evidence="5">23S rRNA (Guanine745-N1)-methyltransferase</fullName>
    </submittedName>
</protein>
<keyword evidence="5" id="KW-0808">Transferase</keyword>
<feature type="binding site" evidence="2">
    <location>
        <position position="70"/>
    </location>
    <ligand>
        <name>S-adenosyl-L-methionine</name>
        <dbReference type="ChEBI" id="CHEBI:59789"/>
    </ligand>
</feature>
<keyword evidence="5" id="KW-0489">Methyltransferase</keyword>
<feature type="domain" description="23S rRNA (guanine(745)-N(1))-methyltransferase N-terminal" evidence="4">
    <location>
        <begin position="6"/>
        <end position="49"/>
    </location>
</feature>
<dbReference type="Proteomes" id="UP000295793">
    <property type="component" value="Unassembled WGS sequence"/>
</dbReference>
<feature type="binding site" evidence="2">
    <location>
        <begin position="98"/>
        <end position="99"/>
    </location>
    <ligand>
        <name>S-adenosyl-L-methionine</name>
        <dbReference type="ChEBI" id="CHEBI:59789"/>
    </ligand>
</feature>
<dbReference type="CDD" id="cd02440">
    <property type="entry name" value="AdoMet_MTases"/>
    <property type="match status" value="1"/>
</dbReference>
<gene>
    <name evidence="5" type="ORF">BCF53_102172</name>
</gene>
<dbReference type="GO" id="GO:0046872">
    <property type="term" value="F:metal ion binding"/>
    <property type="evidence" value="ECO:0007669"/>
    <property type="project" value="UniProtKB-KW"/>
</dbReference>
<dbReference type="Pfam" id="PF21302">
    <property type="entry name" value="Zn_ribbon_RlmA"/>
    <property type="match status" value="1"/>
</dbReference>
<dbReference type="AlphaFoldDB" id="A0A4R3IC63"/>
<dbReference type="InterPro" id="IPR029063">
    <property type="entry name" value="SAM-dependent_MTases_sf"/>
</dbReference>